<dbReference type="PANTHER" id="PTHR33843">
    <property type="entry name" value="ASCORBATE-SPECIFIC PTS SYSTEM EIIC COMPONENT"/>
    <property type="match status" value="1"/>
</dbReference>
<dbReference type="Proteomes" id="UP000373301">
    <property type="component" value="Unassembled WGS sequence"/>
</dbReference>
<sequence>MEALLSFIRDILKEPAFLMGLIAFAGLVALKTPAHKVLTGTLGPILGYLMLAAGAGVIVTNLDPLAKLIEHGFSITGVVPNNEAVTSVAQKILGGNHVHLGGWVIAQFGFCSLYPLQIHFLNRTSQLLYGLSLVRCAWSCWFQRKSFDYLRWVPLGSLVSYFASHWSTVYSESD</sequence>
<comment type="caution">
    <text evidence="15">The sequence shown here is derived from an EMBL/GenBank/DDBJ whole genome shotgun (WGS) entry which is preliminary data.</text>
</comment>
<dbReference type="AlphaFoldDB" id="A0A9X9QNH9"/>
<evidence type="ECO:0000256" key="2">
    <source>
        <dbReference type="ARBA" id="ARBA00011738"/>
    </source>
</evidence>
<evidence type="ECO:0000256" key="1">
    <source>
        <dbReference type="ARBA" id="ARBA00004651"/>
    </source>
</evidence>
<comment type="subunit">
    <text evidence="2">Homodimer.</text>
</comment>
<reference evidence="15 16" key="1">
    <citation type="submission" date="2019-05" db="EMBL/GenBank/DDBJ databases">
        <authorList>
            <consortium name="Pathogen Informatics"/>
        </authorList>
    </citation>
    <scope>NUCLEOTIDE SEQUENCE [LARGE SCALE GENOMIC DNA]</scope>
    <source>
        <strain evidence="15 16">NCTC7982</strain>
    </source>
</reference>
<organism evidence="15 16">
    <name type="scientific">Streptococcus dysgalactiae</name>
    <dbReference type="NCBI Taxonomy" id="1334"/>
    <lineage>
        <taxon>Bacteria</taxon>
        <taxon>Bacillati</taxon>
        <taxon>Bacillota</taxon>
        <taxon>Bacilli</taxon>
        <taxon>Lactobacillales</taxon>
        <taxon>Streptococcaceae</taxon>
        <taxon>Streptococcus</taxon>
    </lineage>
</organism>
<dbReference type="InterPro" id="IPR051562">
    <property type="entry name" value="Ascorbate-PTS_EIIC"/>
</dbReference>
<gene>
    <name evidence="15" type="primary">ulaA_2</name>
    <name evidence="15" type="ORF">NCTC7982_00208</name>
</gene>
<dbReference type="PANTHER" id="PTHR33843:SF4">
    <property type="entry name" value="ASCORBATE-SPECIFIC PTS SYSTEM EIIC COMPONENT"/>
    <property type="match status" value="1"/>
</dbReference>
<evidence type="ECO:0000256" key="7">
    <source>
        <dbReference type="ARBA" id="ARBA00022692"/>
    </source>
</evidence>
<evidence type="ECO:0000256" key="13">
    <source>
        <dbReference type="ARBA" id="ARBA00042859"/>
    </source>
</evidence>
<name>A0A9X9QNH9_STRDY</name>
<keyword evidence="6" id="KW-0598">Phosphotransferase system</keyword>
<dbReference type="InterPro" id="IPR004703">
    <property type="entry name" value="PTS_sugar-sp_permease"/>
</dbReference>
<dbReference type="GO" id="GO:0009401">
    <property type="term" value="P:phosphoenolpyruvate-dependent sugar phosphotransferase system"/>
    <property type="evidence" value="ECO:0007669"/>
    <property type="project" value="UniProtKB-KW"/>
</dbReference>
<comment type="function">
    <text evidence="10">The phosphoenolpyruvate-dependent sugar phosphotransferase system (sugar PTS), a major carbohydrate active transport system, catalyzes the phosphorylation of incoming sugar substrates concomitantly with their translocation across the cell membrane. The enzyme II UlaABC PTS system is involved in ascorbate transport.</text>
</comment>
<protein>
    <recommendedName>
        <fullName evidence="12">Ascorbate-specific PTS system EIIC component</fullName>
    </recommendedName>
    <alternativeName>
        <fullName evidence="13">Ascorbate-specific permease IIC component UlaA</fullName>
    </alternativeName>
</protein>
<evidence type="ECO:0000256" key="3">
    <source>
        <dbReference type="ARBA" id="ARBA00022448"/>
    </source>
</evidence>
<evidence type="ECO:0000256" key="14">
    <source>
        <dbReference type="SAM" id="Phobius"/>
    </source>
</evidence>
<evidence type="ECO:0000256" key="6">
    <source>
        <dbReference type="ARBA" id="ARBA00022683"/>
    </source>
</evidence>
<evidence type="ECO:0000313" key="15">
    <source>
        <dbReference type="EMBL" id="VTS76858.1"/>
    </source>
</evidence>
<evidence type="ECO:0000256" key="4">
    <source>
        <dbReference type="ARBA" id="ARBA00022475"/>
    </source>
</evidence>
<evidence type="ECO:0000256" key="5">
    <source>
        <dbReference type="ARBA" id="ARBA00022597"/>
    </source>
</evidence>
<keyword evidence="7 14" id="KW-0812">Transmembrane</keyword>
<proteinExistence type="inferred from homology"/>
<keyword evidence="9 14" id="KW-0472">Membrane</keyword>
<comment type="similarity">
    <text evidence="11">Belongs to the UlaA family.</text>
</comment>
<evidence type="ECO:0000256" key="9">
    <source>
        <dbReference type="ARBA" id="ARBA00023136"/>
    </source>
</evidence>
<keyword evidence="5" id="KW-0762">Sugar transport</keyword>
<dbReference type="GO" id="GO:0005886">
    <property type="term" value="C:plasma membrane"/>
    <property type="evidence" value="ECO:0007669"/>
    <property type="project" value="UniProtKB-SubCell"/>
</dbReference>
<comment type="subcellular location">
    <subcellularLocation>
        <location evidence="1">Cell membrane</location>
        <topology evidence="1">Multi-pass membrane protein</topology>
    </subcellularLocation>
</comment>
<evidence type="ECO:0000256" key="10">
    <source>
        <dbReference type="ARBA" id="ARBA00037387"/>
    </source>
</evidence>
<feature type="transmembrane region" description="Helical" evidence="14">
    <location>
        <begin position="42"/>
        <end position="62"/>
    </location>
</feature>
<dbReference type="EMBL" id="CABEIM010000003">
    <property type="protein sequence ID" value="VTS76858.1"/>
    <property type="molecule type" value="Genomic_DNA"/>
</dbReference>
<keyword evidence="3" id="KW-0813">Transport</keyword>
<keyword evidence="8 14" id="KW-1133">Transmembrane helix</keyword>
<evidence type="ECO:0000256" key="12">
    <source>
        <dbReference type="ARBA" id="ARBA00039702"/>
    </source>
</evidence>
<evidence type="ECO:0000256" key="8">
    <source>
        <dbReference type="ARBA" id="ARBA00022989"/>
    </source>
</evidence>
<keyword evidence="4" id="KW-1003">Cell membrane</keyword>
<evidence type="ECO:0000313" key="16">
    <source>
        <dbReference type="Proteomes" id="UP000373301"/>
    </source>
</evidence>
<evidence type="ECO:0000256" key="11">
    <source>
        <dbReference type="ARBA" id="ARBA00038218"/>
    </source>
</evidence>
<accession>A0A9X9QNH9</accession>
<feature type="transmembrane region" description="Helical" evidence="14">
    <location>
        <begin position="12"/>
        <end position="30"/>
    </location>
</feature>
<dbReference type="Pfam" id="PF03611">
    <property type="entry name" value="EIIC-GAT"/>
    <property type="match status" value="1"/>
</dbReference>